<evidence type="ECO:0000256" key="1">
    <source>
        <dbReference type="ARBA" id="ARBA00022801"/>
    </source>
</evidence>
<dbReference type="PANTHER" id="PTHR11079">
    <property type="entry name" value="CYTOSINE DEAMINASE FAMILY MEMBER"/>
    <property type="match status" value="1"/>
</dbReference>
<dbReference type="InterPro" id="IPR016193">
    <property type="entry name" value="Cytidine_deaminase-like"/>
</dbReference>
<organism evidence="3">
    <name type="scientific">Tetraselmis sp. GSL018</name>
    <dbReference type="NCBI Taxonomy" id="582737"/>
    <lineage>
        <taxon>Eukaryota</taxon>
        <taxon>Viridiplantae</taxon>
        <taxon>Chlorophyta</taxon>
        <taxon>core chlorophytes</taxon>
        <taxon>Chlorodendrophyceae</taxon>
        <taxon>Chlorodendrales</taxon>
        <taxon>Chlorodendraceae</taxon>
        <taxon>Tetraselmis</taxon>
    </lineage>
</organism>
<sequence length="120" mass="12654">MEAIDQILRERPAMQESLDLSRCVLYVSCEPCIMCAGALCLARIGKVVYGCGNTKFGGCGSILDINSMGCGSCGGDLTGAKFEAFGGLMADEAVDLLQKFYSAGNPKAPKPHRALAQEQV</sequence>
<dbReference type="InterPro" id="IPR058535">
    <property type="entry name" value="MafB19-deam"/>
</dbReference>
<dbReference type="Pfam" id="PF14437">
    <property type="entry name" value="MafB19-deam"/>
    <property type="match status" value="1"/>
</dbReference>
<dbReference type="PROSITE" id="PS51747">
    <property type="entry name" value="CYT_DCMP_DEAMINASES_2"/>
    <property type="match status" value="1"/>
</dbReference>
<dbReference type="InterPro" id="IPR002125">
    <property type="entry name" value="CMP_dCMP_dom"/>
</dbReference>
<dbReference type="GO" id="GO:0046872">
    <property type="term" value="F:metal ion binding"/>
    <property type="evidence" value="ECO:0007669"/>
    <property type="project" value="UniProtKB-KW"/>
</dbReference>
<gene>
    <name evidence="3" type="primary">TAD2</name>
    <name evidence="3" type="ORF">TSPGSL018_10221</name>
</gene>
<dbReference type="EMBL" id="GBEZ01018666">
    <property type="protein sequence ID" value="JAC67795.1"/>
    <property type="molecule type" value="Transcribed_RNA"/>
</dbReference>
<protein>
    <submittedName>
        <fullName evidence="3">tRNA-specific adenosine deaminase 2</fullName>
    </submittedName>
</protein>
<keyword evidence="1" id="KW-0378">Hydrolase</keyword>
<accession>A0A061RAU8</accession>
<dbReference type="PANTHER" id="PTHR11079:SF149">
    <property type="entry name" value="TRNA-SPECIFIC ADENOSINE DEAMINASE 2"/>
    <property type="match status" value="1"/>
</dbReference>
<dbReference type="AlphaFoldDB" id="A0A061RAU8"/>
<proteinExistence type="predicted"/>
<dbReference type="CDD" id="cd01285">
    <property type="entry name" value="nucleoside_deaminase"/>
    <property type="match status" value="1"/>
</dbReference>
<dbReference type="SUPFAM" id="SSF53927">
    <property type="entry name" value="Cytidine deaminase-like"/>
    <property type="match status" value="1"/>
</dbReference>
<evidence type="ECO:0000259" key="2">
    <source>
        <dbReference type="PROSITE" id="PS51747"/>
    </source>
</evidence>
<evidence type="ECO:0000313" key="3">
    <source>
        <dbReference type="EMBL" id="JAC67795.1"/>
    </source>
</evidence>
<dbReference type="GO" id="GO:0052717">
    <property type="term" value="F:tRNA-specific adenosine-34 deaminase activity"/>
    <property type="evidence" value="ECO:0007669"/>
    <property type="project" value="UniProtKB-EC"/>
</dbReference>
<feature type="domain" description="CMP/dCMP-type deaminase" evidence="2">
    <location>
        <begin position="1"/>
        <end position="70"/>
    </location>
</feature>
<name>A0A061RAU8_9CHLO</name>
<dbReference type="GO" id="GO:0002100">
    <property type="term" value="P:tRNA wobble adenosine to inosine editing"/>
    <property type="evidence" value="ECO:0007669"/>
    <property type="project" value="InterPro"/>
</dbReference>
<reference evidence="3" key="1">
    <citation type="submission" date="2014-05" db="EMBL/GenBank/DDBJ databases">
        <title>The transcriptome of the halophilic microalga Tetraselmis sp. GSL018 isolated from the Great Salt Lake, Utah.</title>
        <authorList>
            <person name="Jinkerson R.E."/>
            <person name="D'Adamo S."/>
            <person name="Posewitz M.C."/>
        </authorList>
    </citation>
    <scope>NUCLEOTIDE SEQUENCE</scope>
    <source>
        <strain evidence="3">GSL018</strain>
    </source>
</reference>
<dbReference type="Gene3D" id="3.40.140.10">
    <property type="entry name" value="Cytidine Deaminase, domain 2"/>
    <property type="match status" value="1"/>
</dbReference>